<dbReference type="WBParaSite" id="ALUE_0002303601-mRNA-1">
    <property type="protein sequence ID" value="ALUE_0002303601-mRNA-1"/>
    <property type="gene ID" value="ALUE_0002303601"/>
</dbReference>
<evidence type="ECO:0000313" key="1">
    <source>
        <dbReference type="Proteomes" id="UP000036681"/>
    </source>
</evidence>
<sequence length="34" mass="3829">MPPKYNRLLPPTLISFFDNVAPSSTVTIVQHPTF</sequence>
<dbReference type="AlphaFoldDB" id="A0A0M3IWA8"/>
<proteinExistence type="predicted"/>
<dbReference type="Proteomes" id="UP000036681">
    <property type="component" value="Unplaced"/>
</dbReference>
<evidence type="ECO:0000313" key="2">
    <source>
        <dbReference type="WBParaSite" id="ALUE_0002303601-mRNA-1"/>
    </source>
</evidence>
<accession>A0A0M3IWA8</accession>
<name>A0A0M3IWA8_ASCLU</name>
<keyword evidence="1" id="KW-1185">Reference proteome</keyword>
<reference evidence="2" key="1">
    <citation type="submission" date="2017-02" db="UniProtKB">
        <authorList>
            <consortium name="WormBaseParasite"/>
        </authorList>
    </citation>
    <scope>IDENTIFICATION</scope>
</reference>
<organism evidence="1 2">
    <name type="scientific">Ascaris lumbricoides</name>
    <name type="common">Giant roundworm</name>
    <dbReference type="NCBI Taxonomy" id="6252"/>
    <lineage>
        <taxon>Eukaryota</taxon>
        <taxon>Metazoa</taxon>
        <taxon>Ecdysozoa</taxon>
        <taxon>Nematoda</taxon>
        <taxon>Chromadorea</taxon>
        <taxon>Rhabditida</taxon>
        <taxon>Spirurina</taxon>
        <taxon>Ascaridomorpha</taxon>
        <taxon>Ascaridoidea</taxon>
        <taxon>Ascarididae</taxon>
        <taxon>Ascaris</taxon>
    </lineage>
</organism>
<protein>
    <submittedName>
        <fullName evidence="2">Uncharacterized protein</fullName>
    </submittedName>
</protein>